<evidence type="ECO:0000313" key="2">
    <source>
        <dbReference type="EMBL" id="CAL1361331.1"/>
    </source>
</evidence>
<dbReference type="InterPro" id="IPR035897">
    <property type="entry name" value="Toll_tir_struct_dom_sf"/>
</dbReference>
<sequence length="1193" mass="134763">MAAAASSSSPPDHRDSSYPGEWEYDVFLCFRGGDTRNGFTSHLMAALSDKKIKAFIGTMLRKTESIDELCNIRSLVKGRGVVTFGLVVIDWKSGSRHHKLLSVLQRSVLSIVIFSEKFADSPWCLDEVATIVQSMSKFGHRVLPVFYKVRWADVAGDSGRYSAIINGELKSSSEDNKKWKDALKAVANCAGHILSKWIESELIKEIVEDVQKQLIDMSPSMRSDNMVGMGSRVLEVERLLAMDELGDTRIIGLWGMGGLGKTTLANACYDRVVSSTKDIKHHFIRNINETWERQHGAEGLVCELYSKLLSEINLSREDLDVNYRRVRLSRLKVFIVLDDVDTLCQLEQLILCDVFNLTKLFAAGSRIIVTTRNKKVLQNAMAKVYDMKCLNDDESIQLFSLCAFGKNCPPVNWMDMSRRATSYCKGNQLVLRFLGRSLFGEDIDYWESFLGGLSMIQHLEIHDVLKRSYDKMGADEQRLFLDVAYFLHGMSRSRLIGYMETLYLSARAKVKDLIDKSLFTCVPSMDGEKIEVHAFLKEMAMSIGKHTRLVNPDDIHQLLANTEVRSWANFFTCPFKAIEMMVLPRRKRRKVTDSHRKGNCAFEGLGTIEGISLHLESVEEMHLEANAFEGMHSLTFLKFWWWDDHSRMEKKIHLPFGGLESLPDGLRWLEWRGYPSKSLPFGFYPQNLVHLIIRESPVEKCWEGFNQPKLVNLMVLDLSFCANLTAIPDLSSSLKLEDLLLSGCKSLVEVPSYVQYLDNLITLNLVRCVNLERLPSKLNSKLLKHVYICFCPKVKHCPEIDSGELIGLNLDETPVRELPSAICCVKKGGILRLFGKNIIDFPRISAGLQAYRLSDTAVKEMNSYDMASPVFLPKFGSLELFGNLQLRSLPKHIWNMVSSLDIKGSPLLESLPEISESVTRFFLLRITDCTNISSLPSNINNLVSLQDLYLTKVGIRSLPSSIQELGQGQLRSITLSNCKSLEFIPSSFHKLSRLYKLCLKGCGMILSLPELPSSLVDLDTVPHGILANYPIYAPSFDLYQRYEFRYSGSEIPEWFTYKSVKDKDSSCLMVQLSPINCTSIGKQPVKGIAFGVVCSSSINPWPAMKCVCNIGTTTVASWRFYVPRDVTKSSDNVLLWFTSGQTVRGLGEGEEALFVKYAGHTVSFCFYPCDPTNAKQWKKLKIKRCGFSLLYSV</sequence>
<dbReference type="PRINTS" id="PR00364">
    <property type="entry name" value="DISEASERSIST"/>
</dbReference>
<dbReference type="InterPro" id="IPR044974">
    <property type="entry name" value="Disease_R_plants"/>
</dbReference>
<dbReference type="Proteomes" id="UP001497516">
    <property type="component" value="Chromosome 10"/>
</dbReference>
<keyword evidence="3" id="KW-1185">Reference proteome</keyword>
<organism evidence="2 3">
    <name type="scientific">Linum trigynum</name>
    <dbReference type="NCBI Taxonomy" id="586398"/>
    <lineage>
        <taxon>Eukaryota</taxon>
        <taxon>Viridiplantae</taxon>
        <taxon>Streptophyta</taxon>
        <taxon>Embryophyta</taxon>
        <taxon>Tracheophyta</taxon>
        <taxon>Spermatophyta</taxon>
        <taxon>Magnoliopsida</taxon>
        <taxon>eudicotyledons</taxon>
        <taxon>Gunneridae</taxon>
        <taxon>Pentapetalae</taxon>
        <taxon>rosids</taxon>
        <taxon>fabids</taxon>
        <taxon>Malpighiales</taxon>
        <taxon>Linaceae</taxon>
        <taxon>Linum</taxon>
    </lineage>
</organism>
<protein>
    <recommendedName>
        <fullName evidence="1">TIR domain-containing protein</fullName>
    </recommendedName>
</protein>
<dbReference type="Gene3D" id="3.40.50.10140">
    <property type="entry name" value="Toll/interleukin-1 receptor homology (TIR) domain"/>
    <property type="match status" value="1"/>
</dbReference>
<dbReference type="InterPro" id="IPR042197">
    <property type="entry name" value="Apaf_helical"/>
</dbReference>
<dbReference type="GO" id="GO:0007165">
    <property type="term" value="P:signal transduction"/>
    <property type="evidence" value="ECO:0007669"/>
    <property type="project" value="InterPro"/>
</dbReference>
<evidence type="ECO:0000313" key="3">
    <source>
        <dbReference type="Proteomes" id="UP001497516"/>
    </source>
</evidence>
<name>A0AAV2CZ13_9ROSI</name>
<reference evidence="2 3" key="1">
    <citation type="submission" date="2024-04" db="EMBL/GenBank/DDBJ databases">
        <authorList>
            <person name="Fracassetti M."/>
        </authorList>
    </citation>
    <scope>NUCLEOTIDE SEQUENCE [LARGE SCALE GENOMIC DNA]</scope>
</reference>
<dbReference type="SUPFAM" id="SSF52058">
    <property type="entry name" value="L domain-like"/>
    <property type="match status" value="1"/>
</dbReference>
<dbReference type="Pfam" id="PF00931">
    <property type="entry name" value="NB-ARC"/>
    <property type="match status" value="1"/>
</dbReference>
<dbReference type="Pfam" id="PF01582">
    <property type="entry name" value="TIR"/>
    <property type="match status" value="2"/>
</dbReference>
<dbReference type="SMART" id="SM00255">
    <property type="entry name" value="TIR"/>
    <property type="match status" value="1"/>
</dbReference>
<dbReference type="AlphaFoldDB" id="A0AAV2CZ13"/>
<gene>
    <name evidence="2" type="ORF">LTRI10_LOCUS8709</name>
</gene>
<dbReference type="PANTHER" id="PTHR11017">
    <property type="entry name" value="LEUCINE-RICH REPEAT-CONTAINING PROTEIN"/>
    <property type="match status" value="1"/>
</dbReference>
<dbReference type="InterPro" id="IPR027417">
    <property type="entry name" value="P-loop_NTPase"/>
</dbReference>
<dbReference type="Gene3D" id="1.10.8.430">
    <property type="entry name" value="Helical domain of apoptotic protease-activating factors"/>
    <property type="match status" value="1"/>
</dbReference>
<accession>A0AAV2CZ13</accession>
<proteinExistence type="predicted"/>
<dbReference type="SUPFAM" id="SSF52200">
    <property type="entry name" value="Toll/Interleukin receptor TIR domain"/>
    <property type="match status" value="2"/>
</dbReference>
<dbReference type="Gene3D" id="3.40.50.300">
    <property type="entry name" value="P-loop containing nucleotide triphosphate hydrolases"/>
    <property type="match status" value="1"/>
</dbReference>
<dbReference type="InterPro" id="IPR032675">
    <property type="entry name" value="LRR_dom_sf"/>
</dbReference>
<dbReference type="InterPro" id="IPR002182">
    <property type="entry name" value="NB-ARC"/>
</dbReference>
<dbReference type="GO" id="GO:0006952">
    <property type="term" value="P:defense response"/>
    <property type="evidence" value="ECO:0007669"/>
    <property type="project" value="InterPro"/>
</dbReference>
<dbReference type="SUPFAM" id="SSF52540">
    <property type="entry name" value="P-loop containing nucleoside triphosphate hydrolases"/>
    <property type="match status" value="1"/>
</dbReference>
<dbReference type="PROSITE" id="PS50104">
    <property type="entry name" value="TIR"/>
    <property type="match status" value="1"/>
</dbReference>
<evidence type="ECO:0000259" key="1">
    <source>
        <dbReference type="PROSITE" id="PS50104"/>
    </source>
</evidence>
<dbReference type="EMBL" id="OZ034814">
    <property type="protein sequence ID" value="CAL1361331.1"/>
    <property type="molecule type" value="Genomic_DNA"/>
</dbReference>
<dbReference type="Gene3D" id="3.80.10.10">
    <property type="entry name" value="Ribonuclease Inhibitor"/>
    <property type="match status" value="2"/>
</dbReference>
<feature type="domain" description="TIR" evidence="1">
    <location>
        <begin position="22"/>
        <end position="214"/>
    </location>
</feature>
<dbReference type="GO" id="GO:0043531">
    <property type="term" value="F:ADP binding"/>
    <property type="evidence" value="ECO:0007669"/>
    <property type="project" value="InterPro"/>
</dbReference>
<dbReference type="PANTHER" id="PTHR11017:SF555">
    <property type="entry name" value="TIR-NBS-LRR RCT1-LIKE RESISTANCE PROTEIN"/>
    <property type="match status" value="1"/>
</dbReference>
<dbReference type="InterPro" id="IPR000157">
    <property type="entry name" value="TIR_dom"/>
</dbReference>